<evidence type="ECO:0000313" key="2">
    <source>
        <dbReference type="Proteomes" id="UP001060414"/>
    </source>
</evidence>
<dbReference type="Proteomes" id="UP001060414">
    <property type="component" value="Chromosome"/>
</dbReference>
<keyword evidence="2" id="KW-1185">Reference proteome</keyword>
<name>A0ABY5ZL36_9BACT</name>
<dbReference type="EMBL" id="CP092109">
    <property type="protein sequence ID" value="UWZ79773.1"/>
    <property type="molecule type" value="Genomic_DNA"/>
</dbReference>
<dbReference type="RefSeq" id="WP_260748124.1">
    <property type="nucleotide sequence ID" value="NZ_CP092109.1"/>
</dbReference>
<evidence type="ECO:0000313" key="1">
    <source>
        <dbReference type="EMBL" id="UWZ79773.1"/>
    </source>
</evidence>
<gene>
    <name evidence="1" type="ORF">L9S41_19160</name>
</gene>
<protein>
    <submittedName>
        <fullName evidence="1">Uncharacterized protein</fullName>
    </submittedName>
</protein>
<proteinExistence type="predicted"/>
<accession>A0ABY5ZL36</accession>
<reference evidence="1" key="1">
    <citation type="journal article" date="2022" name="Environ. Microbiol.">
        <title>Geoalkalibacter halelectricus SAP #1 sp. nov. possessing extracellular electron transfer and mineral#reducing capabilities from a haloalkaline environment.</title>
        <authorList>
            <person name="Yadav S."/>
            <person name="Singh R."/>
            <person name="Sundharam S.S."/>
            <person name="Chaudhary S."/>
            <person name="Krishnamurthi S."/>
            <person name="Patil S.A."/>
        </authorList>
    </citation>
    <scope>NUCLEOTIDE SEQUENCE</scope>
    <source>
        <strain evidence="1">SAP-1</strain>
    </source>
</reference>
<organism evidence="1 2">
    <name type="scientific">Geoalkalibacter halelectricus</name>
    <dbReference type="NCBI Taxonomy" id="2847045"/>
    <lineage>
        <taxon>Bacteria</taxon>
        <taxon>Pseudomonadati</taxon>
        <taxon>Thermodesulfobacteriota</taxon>
        <taxon>Desulfuromonadia</taxon>
        <taxon>Desulfuromonadales</taxon>
        <taxon>Geoalkalibacteraceae</taxon>
        <taxon>Geoalkalibacter</taxon>
    </lineage>
</organism>
<sequence>MIHTFIPLPTRNSEEPQFLGQIVATNPSDADFIAYDLWLQRKAMLLLFDREGLSGLGKGFWPARASLLYYLDLKRGLTDKQKKFILTSFTATQESENISLLDDLREYGNKSWQDWLTDTEAAPILELAPMFGQGGGGNKVESLHGYAASRSAGPA</sequence>